<comment type="caution">
    <text evidence="9">The sequence shown here is derived from an EMBL/GenBank/DDBJ whole genome shotgun (WGS) entry which is preliminary data.</text>
</comment>
<keyword evidence="2 9" id="KW-0808">Transferase</keyword>
<name>A0AB33VCF7_RALSU</name>
<dbReference type="InterPro" id="IPR002173">
    <property type="entry name" value="Carboh/pur_kinase_PfkB_CS"/>
</dbReference>
<reference evidence="9 10" key="1">
    <citation type="journal article" date="2006" name="Mol. Plant Microbe Interact.">
        <title>Identification of open reading frames unique to a select agent: Ralstonia solanacearum race 3 biovar 2.</title>
        <authorList>
            <person name="Gabriel D.W."/>
            <person name="Allen C."/>
            <person name="Schell M."/>
            <person name="Denny T.P."/>
            <person name="Greenberg J.T."/>
            <person name="Duan Y.P."/>
            <person name="Flores-Cruz Z."/>
            <person name="Huang Q."/>
            <person name="Clifford J.M."/>
            <person name="Presting G."/>
            <person name="Gonzalez E.T."/>
            <person name="Reddy J."/>
            <person name="Elphinstone J."/>
            <person name="Swanson J."/>
            <person name="Yao J."/>
            <person name="Mulholland V."/>
            <person name="Liu L."/>
            <person name="Farmerie W."/>
            <person name="Patnaikuni M."/>
            <person name="Balogh B."/>
            <person name="Norman D."/>
            <person name="Alvarez A."/>
            <person name="Castillo J.A."/>
            <person name="Jones J."/>
            <person name="Saddler G."/>
            <person name="Walunas T."/>
            <person name="Zhukov A."/>
            <person name="Mikhailova N."/>
        </authorList>
    </citation>
    <scope>NUCLEOTIDE SEQUENCE [LARGE SCALE GENOMIC DNA]</scope>
    <source>
        <strain evidence="9 10">UW551</strain>
    </source>
</reference>
<proteinExistence type="inferred from homology"/>
<dbReference type="Gene3D" id="3.40.1190.20">
    <property type="match status" value="1"/>
</dbReference>
<dbReference type="PROSITE" id="PS00584">
    <property type="entry name" value="PFKB_KINASES_2"/>
    <property type="match status" value="1"/>
</dbReference>
<dbReference type="GO" id="GO:0047590">
    <property type="term" value="F:5-dehydro-2-deoxygluconokinase activity"/>
    <property type="evidence" value="ECO:0007669"/>
    <property type="project" value="UniProtKB-EC"/>
</dbReference>
<keyword evidence="3" id="KW-0547">Nucleotide-binding</keyword>
<evidence type="ECO:0000256" key="4">
    <source>
        <dbReference type="ARBA" id="ARBA00022777"/>
    </source>
</evidence>
<feature type="domain" description="Carbohydrate kinase PfkB" evidence="7">
    <location>
        <begin position="53"/>
        <end position="369"/>
    </location>
</feature>
<dbReference type="InterPro" id="IPR030830">
    <property type="entry name" value="Myo_inos_IolC"/>
</dbReference>
<dbReference type="InterPro" id="IPR023314">
    <property type="entry name" value="Myo_inos_IolC-like_sf"/>
</dbReference>
<dbReference type="Pfam" id="PF09863">
    <property type="entry name" value="DUF2090"/>
    <property type="match status" value="1"/>
</dbReference>
<dbReference type="EC" id="2.7.1.92" evidence="9"/>
<dbReference type="Gene3D" id="3.20.20.70">
    <property type="entry name" value="Aldolase class I"/>
    <property type="match status" value="1"/>
</dbReference>
<accession>A0AB33VCF7</accession>
<feature type="region of interest" description="Disordered" evidence="6">
    <location>
        <begin position="685"/>
        <end position="710"/>
    </location>
</feature>
<dbReference type="PANTHER" id="PTHR43085">
    <property type="entry name" value="HEXOKINASE FAMILY MEMBER"/>
    <property type="match status" value="1"/>
</dbReference>
<evidence type="ECO:0000256" key="3">
    <source>
        <dbReference type="ARBA" id="ARBA00022741"/>
    </source>
</evidence>
<evidence type="ECO:0000259" key="7">
    <source>
        <dbReference type="Pfam" id="PF00294"/>
    </source>
</evidence>
<evidence type="ECO:0000256" key="5">
    <source>
        <dbReference type="ARBA" id="ARBA00022840"/>
    </source>
</evidence>
<evidence type="ECO:0000256" key="2">
    <source>
        <dbReference type="ARBA" id="ARBA00022679"/>
    </source>
</evidence>
<dbReference type="InterPro" id="IPR013785">
    <property type="entry name" value="Aldolase_TIM"/>
</dbReference>
<dbReference type="Proteomes" id="UP000005933">
    <property type="component" value="Unassembled WGS sequence"/>
</dbReference>
<comment type="similarity">
    <text evidence="1">Belongs to the carbohydrate kinase PfkB family.</text>
</comment>
<evidence type="ECO:0000256" key="1">
    <source>
        <dbReference type="ARBA" id="ARBA00010688"/>
    </source>
</evidence>
<dbReference type="CDD" id="cd01166">
    <property type="entry name" value="KdgK"/>
    <property type="match status" value="1"/>
</dbReference>
<feature type="domain" description="DUF2090" evidence="8">
    <location>
        <begin position="372"/>
        <end position="681"/>
    </location>
</feature>
<dbReference type="InterPro" id="IPR011611">
    <property type="entry name" value="PfkB_dom"/>
</dbReference>
<evidence type="ECO:0000313" key="10">
    <source>
        <dbReference type="Proteomes" id="UP000005933"/>
    </source>
</evidence>
<dbReference type="AlphaFoldDB" id="A0AB33VCF7"/>
<organism evidence="9 10">
    <name type="scientific">Ralstonia solanacearum (strain UW551)</name>
    <dbReference type="NCBI Taxonomy" id="342110"/>
    <lineage>
        <taxon>Bacteria</taxon>
        <taxon>Pseudomonadati</taxon>
        <taxon>Pseudomonadota</taxon>
        <taxon>Betaproteobacteria</taxon>
        <taxon>Burkholderiales</taxon>
        <taxon>Burkholderiaceae</taxon>
        <taxon>Ralstonia</taxon>
        <taxon>Ralstonia solanacearum species complex</taxon>
    </lineage>
</organism>
<dbReference type="GO" id="GO:0005524">
    <property type="term" value="F:ATP binding"/>
    <property type="evidence" value="ECO:0007669"/>
    <property type="project" value="UniProtKB-KW"/>
</dbReference>
<dbReference type="SUPFAM" id="SSF53613">
    <property type="entry name" value="Ribokinase-like"/>
    <property type="match status" value="1"/>
</dbReference>
<evidence type="ECO:0000256" key="6">
    <source>
        <dbReference type="SAM" id="MobiDB-lite"/>
    </source>
</evidence>
<dbReference type="InterPro" id="IPR050306">
    <property type="entry name" value="PfkB_Carbo_kinase"/>
</dbReference>
<dbReference type="InterPro" id="IPR029056">
    <property type="entry name" value="Ribokinase-like"/>
</dbReference>
<dbReference type="InterPro" id="IPR018659">
    <property type="entry name" value="DUF2090"/>
</dbReference>
<dbReference type="Pfam" id="PF00294">
    <property type="entry name" value="PfkB"/>
    <property type="match status" value="1"/>
</dbReference>
<keyword evidence="5" id="KW-0067">ATP-binding</keyword>
<dbReference type="EMBL" id="AAKL01000028">
    <property type="protein sequence ID" value="EAP72546.1"/>
    <property type="molecule type" value="Genomic_DNA"/>
</dbReference>
<dbReference type="NCBIfam" id="TIGR04382">
    <property type="entry name" value="myo_inos_iolC_N"/>
    <property type="match status" value="1"/>
</dbReference>
<protein>
    <submittedName>
        <fullName evidence="9">5-dehydro-2-deoxygluconokinase</fullName>
        <ecNumber evidence="9">2.7.1.92</ecNumber>
    </submittedName>
</protein>
<keyword evidence="4" id="KW-0418">Kinase</keyword>
<dbReference type="PANTHER" id="PTHR43085:SF49">
    <property type="entry name" value="5-DEHYDRO-2-DEOXYGLUCONOKINASE"/>
    <property type="match status" value="1"/>
</dbReference>
<evidence type="ECO:0000313" key="9">
    <source>
        <dbReference type="EMBL" id="EAP72546.1"/>
    </source>
</evidence>
<gene>
    <name evidence="9" type="ORF">RRSL_02162</name>
</gene>
<sequence length="710" mass="77746">MRTSRKSSRARSSSWRWWRTVSASASAADRPMSPISSLGQAMSLHFPEHRIFDLACLGRLAVDLYAQQVGCALEEATSFARYLGGSSANIAFGAARLGLRAAMISRVGNEQMGRFLLRTLAAEGCDTSQVQIDPQRLTALVLLGIKDRDTFPLLFYRENCADMAIDADRIDAGFIAQCRALLVTGTHLSTPQVRRASLRALALAGEHGAVRVLDIDYRPVLWGLTGRGEGERRFVADAGVTRQLQEQLGLFELIIGTEEEFRIAGGVPDDLSASLREVRRHTAAVLVVKRGPLGCAIVRDAVPERIDQAPTVAGERVEVLNVLGAGDAFAAGLMSGLLRGESLEASAAIGNACGAIVVSRHGCAPAMPTQAELAHWFSGHRCPRPDRDETLSHLHRVTAPRPRWEALHVLAFDHRSQFYQLARDAGAAETRIPALKALIVQAVERVAQDPKQQGRIGVLIDDVYGEDALHRATGRGWWVGRPIELPGSRPLRFDAGRSLGSHLLHWPQEQVVKCLVHYHPDDDSALRVEQEQALLHVWEATRASGHELLLEVISPARAGVQIRPEDTVLRTIKRLYNLGIKPEWWKLGVMRASAWEALGALVAERDPYCRGAVILGLNQPEGELLAGFAQARAEVVKGFMIGRTVWAAPSLRWLRGEIGDAVLVAQVADGFRRLIDGWRATRQPPARPVSLDAHRYPSHPDATLNQEVGT</sequence>
<dbReference type="Gene3D" id="2.20.150.10">
    <property type="entry name" value="putative 5-dehydro-2- deoxygluconokinase"/>
    <property type="match status" value="1"/>
</dbReference>
<evidence type="ECO:0000259" key="8">
    <source>
        <dbReference type="Pfam" id="PF09863"/>
    </source>
</evidence>